<organism evidence="1">
    <name type="scientific">viral metagenome</name>
    <dbReference type="NCBI Taxonomy" id="1070528"/>
    <lineage>
        <taxon>unclassified sequences</taxon>
        <taxon>metagenomes</taxon>
        <taxon>organismal metagenomes</taxon>
    </lineage>
</organism>
<dbReference type="EMBL" id="MN740880">
    <property type="protein sequence ID" value="QHU16341.1"/>
    <property type="molecule type" value="Genomic_DNA"/>
</dbReference>
<dbReference type="AlphaFoldDB" id="A0A6C0KGL8"/>
<name>A0A6C0KGL8_9ZZZZ</name>
<protein>
    <submittedName>
        <fullName evidence="1">Uncharacterized protein</fullName>
    </submittedName>
</protein>
<accession>A0A6C0KGL8</accession>
<sequence length="171" mass="20172">MNSVTKKINIKLNEYLETYKIDILDFCSNKNQDELKYGLKEFINNYPSISIEKDDLLKRKRTNNLVPYFDRCMAKKANNEQCTRRRKDDDKYCGTHSKGTPHGYMNIEDKNQITSEIKKISVKATEINGIVYYIDTNGNVYDTVDVYENKDNPRIISKYNYDEETDTYELI</sequence>
<reference evidence="1" key="1">
    <citation type="journal article" date="2020" name="Nature">
        <title>Giant virus diversity and host interactions through global metagenomics.</title>
        <authorList>
            <person name="Schulz F."/>
            <person name="Roux S."/>
            <person name="Paez-Espino D."/>
            <person name="Jungbluth S."/>
            <person name="Walsh D.A."/>
            <person name="Denef V.J."/>
            <person name="McMahon K.D."/>
            <person name="Konstantinidis K.T."/>
            <person name="Eloe-Fadrosh E.A."/>
            <person name="Kyrpides N.C."/>
            <person name="Woyke T."/>
        </authorList>
    </citation>
    <scope>NUCLEOTIDE SEQUENCE</scope>
    <source>
        <strain evidence="1">GVMAG-S-3300011013-78</strain>
    </source>
</reference>
<proteinExistence type="predicted"/>
<evidence type="ECO:0000313" key="1">
    <source>
        <dbReference type="EMBL" id="QHU16341.1"/>
    </source>
</evidence>